<dbReference type="PROSITE" id="PS50844">
    <property type="entry name" value="AFP_LIKE"/>
    <property type="match status" value="1"/>
</dbReference>
<dbReference type="EMBL" id="JAFKCV010000013">
    <property type="protein sequence ID" value="MBN7827028.1"/>
    <property type="molecule type" value="Genomic_DNA"/>
</dbReference>
<dbReference type="Pfam" id="PF00571">
    <property type="entry name" value="CBS"/>
    <property type="match status" value="1"/>
</dbReference>
<organism evidence="5 6">
    <name type="scientific">Bowmanella dokdonensis</name>
    <dbReference type="NCBI Taxonomy" id="751969"/>
    <lineage>
        <taxon>Bacteria</taxon>
        <taxon>Pseudomonadati</taxon>
        <taxon>Pseudomonadota</taxon>
        <taxon>Gammaproteobacteria</taxon>
        <taxon>Alteromonadales</taxon>
        <taxon>Alteromonadaceae</taxon>
        <taxon>Bowmanella</taxon>
    </lineage>
</organism>
<dbReference type="GO" id="GO:0016051">
    <property type="term" value="P:carbohydrate biosynthetic process"/>
    <property type="evidence" value="ECO:0007669"/>
    <property type="project" value="InterPro"/>
</dbReference>
<dbReference type="SUPFAM" id="SSF51569">
    <property type="entry name" value="Aldolase"/>
    <property type="match status" value="1"/>
</dbReference>
<dbReference type="InterPro" id="IPR013785">
    <property type="entry name" value="Aldolase_TIM"/>
</dbReference>
<evidence type="ECO:0000256" key="1">
    <source>
        <dbReference type="ARBA" id="ARBA00023122"/>
    </source>
</evidence>
<dbReference type="Gene3D" id="3.10.580.10">
    <property type="entry name" value="CBS-domain"/>
    <property type="match status" value="1"/>
</dbReference>
<dbReference type="PANTHER" id="PTHR42966">
    <property type="entry name" value="N-ACETYLNEURAMINATE SYNTHASE"/>
    <property type="match status" value="1"/>
</dbReference>
<name>A0A939DQD0_9ALTE</name>
<evidence type="ECO:0000259" key="4">
    <source>
        <dbReference type="PROSITE" id="PS51371"/>
    </source>
</evidence>
<dbReference type="Gene3D" id="3.20.20.150">
    <property type="entry name" value="Divalent-metal-dependent TIM barrel enzymes"/>
    <property type="match status" value="1"/>
</dbReference>
<dbReference type="InterPro" id="IPR051690">
    <property type="entry name" value="PseI-like"/>
</dbReference>
<dbReference type="GO" id="GO:0047444">
    <property type="term" value="F:N-acylneuraminate-9-phosphate synthase activity"/>
    <property type="evidence" value="ECO:0007669"/>
    <property type="project" value="TreeGrafter"/>
</dbReference>
<dbReference type="SMART" id="SM00858">
    <property type="entry name" value="SAF"/>
    <property type="match status" value="1"/>
</dbReference>
<dbReference type="InterPro" id="IPR036237">
    <property type="entry name" value="Xyl_isomerase-like_sf"/>
</dbReference>
<protein>
    <submittedName>
        <fullName evidence="5">N-acetylneuraminate synthase family protein</fullName>
    </submittedName>
</protein>
<feature type="domain" description="CBS" evidence="4">
    <location>
        <begin position="4"/>
        <end position="63"/>
    </location>
</feature>
<dbReference type="InterPro" id="IPR013022">
    <property type="entry name" value="Xyl_isomerase-like_TIM-brl"/>
</dbReference>
<dbReference type="Gene3D" id="3.20.20.70">
    <property type="entry name" value="Aldolase class I"/>
    <property type="match status" value="1"/>
</dbReference>
<dbReference type="SUPFAM" id="SSF51269">
    <property type="entry name" value="AFP III-like domain"/>
    <property type="match status" value="1"/>
</dbReference>
<keyword evidence="1 2" id="KW-0129">CBS domain</keyword>
<dbReference type="InterPro" id="IPR036732">
    <property type="entry name" value="AFP_Neu5c_C_sf"/>
</dbReference>
<accession>A0A939DQD0</accession>
<comment type="caution">
    <text evidence="5">The sequence shown here is derived from an EMBL/GenBank/DDBJ whole genome shotgun (WGS) entry which is preliminary data.</text>
</comment>
<gene>
    <name evidence="5" type="ORF">J0A66_17475</name>
</gene>
<dbReference type="CDD" id="cd11615">
    <property type="entry name" value="SAF_NeuB_like"/>
    <property type="match status" value="1"/>
</dbReference>
<dbReference type="SUPFAM" id="SSF51658">
    <property type="entry name" value="Xylose isomerase-like"/>
    <property type="match status" value="1"/>
</dbReference>
<dbReference type="Pfam" id="PF08666">
    <property type="entry name" value="SAF"/>
    <property type="match status" value="1"/>
</dbReference>
<dbReference type="InterPro" id="IPR013132">
    <property type="entry name" value="PseI/NeuA/B-like_N"/>
</dbReference>
<dbReference type="Proteomes" id="UP000664654">
    <property type="component" value="Unassembled WGS sequence"/>
</dbReference>
<sequence length="747" mass="84834">MVLYKELMPFVVLADDSLKAALAKIEKNKHKIVYVVDEKNHLLGCLADGDYRRWSIKQEMVDLRTPVNQVFNDRCFSMPLESRTAEIQLQLKKRRSSIPLVDNAGHLVAIAEDSVRFLTIAQRRISAEDQAFVIAEIGNNHQGDLALAKYLIDAAVNAGVDCVKFQMRSMDELYNSNGIHTEDLGSQYTLDLLSKYQLSDDELFEAFDYCLKKNVTPLCTPWDLVSLRKLEEYGIQAYKVASADFTNFQLLAAIAETGKPMICSTGMSTEDEIRETVAFLENRKAQFILLHCNSTYPTPYKDVNLTYLKRLESLCNWVVGYSGHERGWSVPIAAVALGAKVIEKHITTDRSLEGNDHKVSLLPEELTSMVREIRNVEQAMGDDAPRDLTQGEMINREVLAKSLVAKQDMEPGTVISADSVTVKAPGKGLQPNRISELIGKKTYRRIKAGDVFYEADILGGFSKKSIYQFSRPYGIPIRYHDFKNLTSEVKLDFVEFHLSYHDLNMNVSDYLEHNSDLRFAVHAPELFEHDHLLDLASDNEHYRARSIREMQRVIKHTNQLKQYFPSTELPIVVANVGGWNTKGFLSKADVARKYDVLYNSLQQLDLSGIQLAIQTMPPFPWHFGGQSHHNLFVRADEIVEFCQRSLLKVCLDVSHTMMACNFYKDDFYDFVRKVAPYVVHMHIVDAKGLDGEGIQIGHGDVDFRKLGKILQQDLPSTPFIPEIWQGHKNNGEGFWKALAYLENQFAA</sequence>
<dbReference type="Gene3D" id="3.90.1210.10">
    <property type="entry name" value="Antifreeze-like/N-acetylneuraminic acid synthase C-terminal domain"/>
    <property type="match status" value="1"/>
</dbReference>
<proteinExistence type="predicted"/>
<dbReference type="InterPro" id="IPR057736">
    <property type="entry name" value="SAF_PseI/NeuA/NeuB"/>
</dbReference>
<dbReference type="InterPro" id="IPR013974">
    <property type="entry name" value="SAF"/>
</dbReference>
<dbReference type="InterPro" id="IPR006190">
    <property type="entry name" value="SAF_AFP_Neu5Ac"/>
</dbReference>
<dbReference type="Pfam" id="PF03102">
    <property type="entry name" value="NeuB"/>
    <property type="match status" value="1"/>
</dbReference>
<evidence type="ECO:0000313" key="5">
    <source>
        <dbReference type="EMBL" id="MBN7827028.1"/>
    </source>
</evidence>
<evidence type="ECO:0000256" key="2">
    <source>
        <dbReference type="PROSITE-ProRule" id="PRU00703"/>
    </source>
</evidence>
<dbReference type="Pfam" id="PF01261">
    <property type="entry name" value="AP_endonuc_2"/>
    <property type="match status" value="1"/>
</dbReference>
<dbReference type="PANTHER" id="PTHR42966:SF3">
    <property type="entry name" value="BLR5971 PROTEIN"/>
    <property type="match status" value="1"/>
</dbReference>
<reference evidence="5" key="1">
    <citation type="submission" date="2021-03" db="EMBL/GenBank/DDBJ databases">
        <title>novel species isolated from a fishpond in China.</title>
        <authorList>
            <person name="Lu H."/>
            <person name="Cai Z."/>
        </authorList>
    </citation>
    <scope>NUCLEOTIDE SEQUENCE</scope>
    <source>
        <strain evidence="5">JCM 30855</strain>
    </source>
</reference>
<dbReference type="SUPFAM" id="SSF54631">
    <property type="entry name" value="CBS-domain pair"/>
    <property type="match status" value="1"/>
</dbReference>
<dbReference type="AlphaFoldDB" id="A0A939DQD0"/>
<evidence type="ECO:0000313" key="6">
    <source>
        <dbReference type="Proteomes" id="UP000664654"/>
    </source>
</evidence>
<evidence type="ECO:0000259" key="3">
    <source>
        <dbReference type="PROSITE" id="PS50844"/>
    </source>
</evidence>
<dbReference type="InterPro" id="IPR046342">
    <property type="entry name" value="CBS_dom_sf"/>
</dbReference>
<dbReference type="PROSITE" id="PS51371">
    <property type="entry name" value="CBS"/>
    <property type="match status" value="1"/>
</dbReference>
<dbReference type="RefSeq" id="WP_206575142.1">
    <property type="nucleotide sequence ID" value="NZ_JAFKCV010000013.1"/>
</dbReference>
<feature type="domain" description="AFP-like" evidence="3">
    <location>
        <begin position="402"/>
        <end position="460"/>
    </location>
</feature>
<keyword evidence="6" id="KW-1185">Reference proteome</keyword>
<dbReference type="InterPro" id="IPR000644">
    <property type="entry name" value="CBS_dom"/>
</dbReference>